<protein>
    <submittedName>
        <fullName evidence="5">BUB1 N-terminal domain-containing protein</fullName>
    </submittedName>
</protein>
<organism evidence="5">
    <name type="scientific">Haemonchus placei</name>
    <name type="common">Barber's pole worm</name>
    <dbReference type="NCBI Taxonomy" id="6290"/>
    <lineage>
        <taxon>Eukaryota</taxon>
        <taxon>Metazoa</taxon>
        <taxon>Ecdysozoa</taxon>
        <taxon>Nematoda</taxon>
        <taxon>Chromadorea</taxon>
        <taxon>Rhabditida</taxon>
        <taxon>Rhabditina</taxon>
        <taxon>Rhabditomorpha</taxon>
        <taxon>Strongyloidea</taxon>
        <taxon>Trichostrongylidae</taxon>
        <taxon>Haemonchus</taxon>
    </lineage>
</organism>
<dbReference type="Pfam" id="PF08311">
    <property type="entry name" value="Mad3_BUB1_I"/>
    <property type="match status" value="1"/>
</dbReference>
<dbReference type="Gene3D" id="1.25.40.430">
    <property type="match status" value="1"/>
</dbReference>
<dbReference type="GO" id="GO:0051754">
    <property type="term" value="P:meiotic sister chromatid cohesion, centromeric"/>
    <property type="evidence" value="ECO:0007669"/>
    <property type="project" value="TreeGrafter"/>
</dbReference>
<reference evidence="3 4" key="2">
    <citation type="submission" date="2018-11" db="EMBL/GenBank/DDBJ databases">
        <authorList>
            <consortium name="Pathogen Informatics"/>
        </authorList>
    </citation>
    <scope>NUCLEOTIDE SEQUENCE [LARGE SCALE GENOMIC DNA]</scope>
    <source>
        <strain evidence="3 4">MHpl1</strain>
    </source>
</reference>
<dbReference type="InterPro" id="IPR013212">
    <property type="entry name" value="Mad3/Bub1_I"/>
</dbReference>
<dbReference type="PANTHER" id="PTHR14030">
    <property type="entry name" value="MITOTIC CHECKPOINT SERINE/THREONINE-PROTEIN KINASE BUB1"/>
    <property type="match status" value="1"/>
</dbReference>
<evidence type="ECO:0000256" key="1">
    <source>
        <dbReference type="SAM" id="MobiDB-lite"/>
    </source>
</evidence>
<dbReference type="GO" id="GO:0007094">
    <property type="term" value="P:mitotic spindle assembly checkpoint signaling"/>
    <property type="evidence" value="ECO:0007669"/>
    <property type="project" value="InterPro"/>
</dbReference>
<dbReference type="AlphaFoldDB" id="A0A0N4WEL9"/>
<evidence type="ECO:0000259" key="2">
    <source>
        <dbReference type="PROSITE" id="PS51489"/>
    </source>
</evidence>
<dbReference type="WBParaSite" id="HPLM_0000909501-mRNA-1">
    <property type="protein sequence ID" value="HPLM_0000909501-mRNA-1"/>
    <property type="gene ID" value="HPLM_0000909501"/>
</dbReference>
<dbReference type="PANTHER" id="PTHR14030:SF28">
    <property type="entry name" value="BUB1 N-TERMINAL DOMAIN-CONTAINING PROTEIN"/>
    <property type="match status" value="1"/>
</dbReference>
<proteinExistence type="predicted"/>
<dbReference type="SMART" id="SM00777">
    <property type="entry name" value="Mad3_BUB1_I"/>
    <property type="match status" value="1"/>
</dbReference>
<keyword evidence="4" id="KW-1185">Reference proteome</keyword>
<dbReference type="GO" id="GO:0004672">
    <property type="term" value="F:protein kinase activity"/>
    <property type="evidence" value="ECO:0007669"/>
    <property type="project" value="TreeGrafter"/>
</dbReference>
<accession>A0A0N4WEL9</accession>
<dbReference type="PROSITE" id="PS51489">
    <property type="entry name" value="BUB1_N"/>
    <property type="match status" value="1"/>
</dbReference>
<feature type="region of interest" description="Disordered" evidence="1">
    <location>
        <begin position="254"/>
        <end position="273"/>
    </location>
</feature>
<feature type="domain" description="BUB1 N-terminal" evidence="2">
    <location>
        <begin position="60"/>
        <end position="221"/>
    </location>
</feature>
<reference evidence="5" key="1">
    <citation type="submission" date="2017-02" db="UniProtKB">
        <authorList>
            <consortium name="WormBaseParasite"/>
        </authorList>
    </citation>
    <scope>IDENTIFICATION</scope>
</reference>
<evidence type="ECO:0000313" key="3">
    <source>
        <dbReference type="EMBL" id="VDO36575.1"/>
    </source>
</evidence>
<dbReference type="EMBL" id="UZAF01016993">
    <property type="protein sequence ID" value="VDO36575.1"/>
    <property type="molecule type" value="Genomic_DNA"/>
</dbReference>
<dbReference type="OrthoDB" id="248495at2759"/>
<name>A0A0N4WEL9_HAEPC</name>
<dbReference type="Proteomes" id="UP000268014">
    <property type="component" value="Unassembled WGS sequence"/>
</dbReference>
<gene>
    <name evidence="3" type="ORF">HPLM_LOCUS9087</name>
</gene>
<dbReference type="GO" id="GO:0005634">
    <property type="term" value="C:nucleus"/>
    <property type="evidence" value="ECO:0007669"/>
    <property type="project" value="TreeGrafter"/>
</dbReference>
<dbReference type="InterPro" id="IPR015661">
    <property type="entry name" value="Bub1/Mad3"/>
</dbReference>
<dbReference type="OMA" id="ARMAIKR"/>
<evidence type="ECO:0000313" key="5">
    <source>
        <dbReference type="WBParaSite" id="HPLM_0000909501-mRNA-1"/>
    </source>
</evidence>
<dbReference type="STRING" id="6290.A0A0N4WEL9"/>
<sequence length="402" mass="46201">MSGGDSEEGSSQPAPSEFEWELCRENIKPLKTGRRVEAINQALALSAYGSKAQTLATQKFDEIMEICETSPDPLKHCLEFCTWFDQTFPHGRQRLYYSLLWKIVHKYAKSPEYLEDERMLRIWEKLADNSLDHGWEIYQHANTIGSLVRCAQLYIRWSEDLEMRGAIADARAVLRRARRNGALPPEAIDDAEDQLEMREVRRHLQKENADDSWDDNHLDENGERVAFTRLTALGDSSEAPVVRLPCIVGEQGSSKLDRGQTKQKPVNNGVPAFQVFEDDGDGADNYLEEIFEMDNHIERFSLNDHDAEKWKASKVPLKKLGNCVSSFSVWQDDENKENQDPKGGAKAVKKPILKLHKFLIKDMSIECLERLPRFEPPLRFSEAQHLQHRNLPPDAPRTWLME</sequence>
<evidence type="ECO:0000313" key="4">
    <source>
        <dbReference type="Proteomes" id="UP000268014"/>
    </source>
</evidence>